<feature type="transmembrane region" description="Helical" evidence="1">
    <location>
        <begin position="58"/>
        <end position="75"/>
    </location>
</feature>
<dbReference type="RefSeq" id="WP_165908074.1">
    <property type="nucleotide sequence ID" value="NZ_SLUN01000021.1"/>
</dbReference>
<keyword evidence="3" id="KW-0378">Hydrolase</keyword>
<feature type="transmembrane region" description="Helical" evidence="1">
    <location>
        <begin position="126"/>
        <end position="147"/>
    </location>
</feature>
<evidence type="ECO:0000256" key="1">
    <source>
        <dbReference type="SAM" id="Phobius"/>
    </source>
</evidence>
<feature type="transmembrane region" description="Helical" evidence="1">
    <location>
        <begin position="159"/>
        <end position="180"/>
    </location>
</feature>
<feature type="transmembrane region" description="Helical" evidence="1">
    <location>
        <begin position="21"/>
        <end position="38"/>
    </location>
</feature>
<feature type="domain" description="CAAX prenyl protease 2/Lysostaphin resistance protein A-like" evidence="2">
    <location>
        <begin position="129"/>
        <end position="219"/>
    </location>
</feature>
<evidence type="ECO:0000313" key="4">
    <source>
        <dbReference type="Proteomes" id="UP000295008"/>
    </source>
</evidence>
<dbReference type="AlphaFoldDB" id="A0A4V6NGT7"/>
<gene>
    <name evidence="3" type="ORF">EDC14_102175</name>
</gene>
<dbReference type="Proteomes" id="UP000295008">
    <property type="component" value="Unassembled WGS sequence"/>
</dbReference>
<proteinExistence type="predicted"/>
<keyword evidence="1" id="KW-0472">Membrane</keyword>
<feature type="transmembrane region" description="Helical" evidence="1">
    <location>
        <begin position="210"/>
        <end position="228"/>
    </location>
</feature>
<dbReference type="Pfam" id="PF02517">
    <property type="entry name" value="Rce1-like"/>
    <property type="match status" value="1"/>
</dbReference>
<comment type="caution">
    <text evidence="3">The sequence shown here is derived from an EMBL/GenBank/DDBJ whole genome shotgun (WGS) entry which is preliminary data.</text>
</comment>
<accession>A0A4V6NGT7</accession>
<feature type="transmembrane region" description="Helical" evidence="1">
    <location>
        <begin position="186"/>
        <end position="203"/>
    </location>
</feature>
<feature type="transmembrane region" description="Helical" evidence="1">
    <location>
        <begin position="95"/>
        <end position="114"/>
    </location>
</feature>
<keyword evidence="4" id="KW-1185">Reference proteome</keyword>
<keyword evidence="1" id="KW-0812">Transmembrane</keyword>
<name>A0A4V6NGT7_HYDET</name>
<reference evidence="3 4" key="1">
    <citation type="submission" date="2019-03" db="EMBL/GenBank/DDBJ databases">
        <title>Genomic Encyclopedia of Type Strains, Phase IV (KMG-IV): sequencing the most valuable type-strain genomes for metagenomic binning, comparative biology and taxonomic classification.</title>
        <authorList>
            <person name="Goeker M."/>
        </authorList>
    </citation>
    <scope>NUCLEOTIDE SEQUENCE [LARGE SCALE GENOMIC DNA]</scope>
    <source>
        <strain evidence="3 4">LX-B</strain>
    </source>
</reference>
<keyword evidence="1" id="KW-1133">Transmembrane helix</keyword>
<dbReference type="InterPro" id="IPR003675">
    <property type="entry name" value="Rce1/LyrA-like_dom"/>
</dbReference>
<dbReference type="EMBL" id="SLUN01000021">
    <property type="protein sequence ID" value="TCL63357.1"/>
    <property type="molecule type" value="Genomic_DNA"/>
</dbReference>
<protein>
    <submittedName>
        <fullName evidence="3">CAAX prenyl protease-like protein</fullName>
    </submittedName>
</protein>
<dbReference type="GO" id="GO:0080120">
    <property type="term" value="P:CAAX-box protein maturation"/>
    <property type="evidence" value="ECO:0007669"/>
    <property type="project" value="UniProtKB-ARBA"/>
</dbReference>
<keyword evidence="3" id="KW-0645">Protease</keyword>
<dbReference type="GO" id="GO:0004175">
    <property type="term" value="F:endopeptidase activity"/>
    <property type="evidence" value="ECO:0007669"/>
    <property type="project" value="UniProtKB-ARBA"/>
</dbReference>
<sequence>MKEEHISTITQKQPADKNWSHRFVIVVGLSIAYLPGYIHKILNLFGTRFGPEGPPSVILWNWLSVLVLTLYIIVIERRGLASIRLARPTKKDLEWACIFWGIGMSWNWIMNMIAPQPHNEGLDTLINLPLPVIIALIITTAVTEEILFRGYSIERLRELTGKLWIAVSLSFMVFVFPHIQFFETQWLLYHGIGTVFIYILYVWRRNLWACILTHFLSNAPLLILAIGLD</sequence>
<evidence type="ECO:0000313" key="3">
    <source>
        <dbReference type="EMBL" id="TCL63357.1"/>
    </source>
</evidence>
<dbReference type="GO" id="GO:0006508">
    <property type="term" value="P:proteolysis"/>
    <property type="evidence" value="ECO:0007669"/>
    <property type="project" value="UniProtKB-KW"/>
</dbReference>
<evidence type="ECO:0000259" key="2">
    <source>
        <dbReference type="Pfam" id="PF02517"/>
    </source>
</evidence>
<organism evidence="3 4">
    <name type="scientific">Hydrogenispora ethanolica</name>
    <dbReference type="NCBI Taxonomy" id="1082276"/>
    <lineage>
        <taxon>Bacteria</taxon>
        <taxon>Bacillati</taxon>
        <taxon>Bacillota</taxon>
        <taxon>Hydrogenispora</taxon>
    </lineage>
</organism>